<evidence type="ECO:0000256" key="1">
    <source>
        <dbReference type="SAM" id="Phobius"/>
    </source>
</evidence>
<name>A0A255Z5E9_9FLAO</name>
<evidence type="ECO:0000313" key="4">
    <source>
        <dbReference type="Proteomes" id="UP000216605"/>
    </source>
</evidence>
<keyword evidence="1" id="KW-0812">Transmembrane</keyword>
<keyword evidence="1" id="KW-0472">Membrane</keyword>
<evidence type="ECO:0000313" key="3">
    <source>
        <dbReference type="EMBL" id="OYQ36652.1"/>
    </source>
</evidence>
<gene>
    <name evidence="3" type="ORF">CHU92_09515</name>
</gene>
<dbReference type="Proteomes" id="UP000216605">
    <property type="component" value="Unassembled WGS sequence"/>
</dbReference>
<feature type="transmembrane region" description="Helical" evidence="1">
    <location>
        <begin position="328"/>
        <end position="351"/>
    </location>
</feature>
<feature type="transmembrane region" description="Helical" evidence="1">
    <location>
        <begin position="146"/>
        <end position="167"/>
    </location>
</feature>
<keyword evidence="1" id="KW-1133">Transmembrane helix</keyword>
<dbReference type="OrthoDB" id="9807384at2"/>
<evidence type="ECO:0000256" key="2">
    <source>
        <dbReference type="SAM" id="SignalP"/>
    </source>
</evidence>
<dbReference type="EMBL" id="NOXV01000268">
    <property type="protein sequence ID" value="OYQ36652.1"/>
    <property type="molecule type" value="Genomic_DNA"/>
</dbReference>
<protein>
    <recommendedName>
        <fullName evidence="5">Protein BatD</fullName>
    </recommendedName>
</protein>
<proteinExistence type="predicted"/>
<accession>A0A255Z5E9</accession>
<keyword evidence="2" id="KW-0732">Signal</keyword>
<feature type="signal peptide" evidence="2">
    <location>
        <begin position="1"/>
        <end position="18"/>
    </location>
</feature>
<evidence type="ECO:0008006" key="5">
    <source>
        <dbReference type="Google" id="ProtNLM"/>
    </source>
</evidence>
<dbReference type="AlphaFoldDB" id="A0A255Z5E9"/>
<keyword evidence="4" id="KW-1185">Reference proteome</keyword>
<reference evidence="3 4" key="1">
    <citation type="submission" date="2017-07" db="EMBL/GenBank/DDBJ databases">
        <title>Flavobacterium cyanobacteriorum sp. nov., isolated from cyanobacterial aggregates in a eutrophic lake.</title>
        <authorList>
            <person name="Cai H."/>
        </authorList>
    </citation>
    <scope>NUCLEOTIDE SEQUENCE [LARGE SCALE GENOMIC DNA]</scope>
    <source>
        <strain evidence="3 4">TH021</strain>
    </source>
</reference>
<sequence>MKKLFTILLVLLATPLWAQQKPLQAAIDSARIKIGSQANLTIKATVDTAATVRFPEGRNFGRLEVLESYPVDTVKKGAIYELVKKYGLTQFDSGRYIIPRLPVVINNKMVYTDSLRLEVKDVKVDTVKQQMFDIKPVIAAPSAFGWLWYIVALLALAALGAGIWWYVKKRKAQPKKEKEVFATPIEKATAKLKNLEKKELLQRGAIKDYYSELTDIARIYIEEAIHIPAMESTTSELIDAMRGAVQRRKMRLSQETFEQLERVLRTADMVKFAKSRPMDFEIAEDRDGIEKAIVVIDKSIPQETEDEEALANEILMAQRLKKKRRKRVIIGVSVSAFILLLAGIFFTGRYIRDNVLGRPLKDLLDKEWVTSEYGVPPVKIETPEVLKRFKDEKVLNNLPPNVSSYQKFSYEGFVNNLHIVVVTNTFKEPVQIDPEKAVNGELAAFEKNFKARNIVTKMEEFTSDKGFKGMRASGTMTITIPLTGKEAKVFYNILLFTQPTAAQEVIIFHEEGDTDAEKITERILNSVELAKAVQ</sequence>
<organism evidence="3 4">
    <name type="scientific">Flavobacterium cyanobacteriorum</name>
    <dbReference type="NCBI Taxonomy" id="2022802"/>
    <lineage>
        <taxon>Bacteria</taxon>
        <taxon>Pseudomonadati</taxon>
        <taxon>Bacteroidota</taxon>
        <taxon>Flavobacteriia</taxon>
        <taxon>Flavobacteriales</taxon>
        <taxon>Flavobacteriaceae</taxon>
        <taxon>Flavobacterium</taxon>
    </lineage>
</organism>
<feature type="chain" id="PRO_5012061372" description="Protein BatD" evidence="2">
    <location>
        <begin position="19"/>
        <end position="534"/>
    </location>
</feature>
<comment type="caution">
    <text evidence="3">The sequence shown here is derived from an EMBL/GenBank/DDBJ whole genome shotgun (WGS) entry which is preliminary data.</text>
</comment>